<dbReference type="InterPro" id="IPR011053">
    <property type="entry name" value="Single_hybrid_motif"/>
</dbReference>
<evidence type="ECO:0000256" key="7">
    <source>
        <dbReference type="SAM" id="MobiDB-lite"/>
    </source>
</evidence>
<feature type="compositionally biased region" description="Polar residues" evidence="7">
    <location>
        <begin position="99"/>
        <end position="112"/>
    </location>
</feature>
<dbReference type="InterPro" id="IPR007493">
    <property type="entry name" value="DUF538"/>
</dbReference>
<evidence type="ECO:0000256" key="3">
    <source>
        <dbReference type="ARBA" id="ARBA00022832"/>
    </source>
</evidence>
<dbReference type="Proteomes" id="UP000824890">
    <property type="component" value="Unassembled WGS sequence"/>
</dbReference>
<evidence type="ECO:0000259" key="8">
    <source>
        <dbReference type="PROSITE" id="PS50968"/>
    </source>
</evidence>
<evidence type="ECO:0000256" key="6">
    <source>
        <dbReference type="ARBA" id="ARBA00023267"/>
    </source>
</evidence>
<organism evidence="9 10">
    <name type="scientific">Brassica napus</name>
    <name type="common">Rape</name>
    <dbReference type="NCBI Taxonomy" id="3708"/>
    <lineage>
        <taxon>Eukaryota</taxon>
        <taxon>Viridiplantae</taxon>
        <taxon>Streptophyta</taxon>
        <taxon>Embryophyta</taxon>
        <taxon>Tracheophyta</taxon>
        <taxon>Spermatophyta</taxon>
        <taxon>Magnoliopsida</taxon>
        <taxon>eudicotyledons</taxon>
        <taxon>Gunneridae</taxon>
        <taxon>Pentapetalae</taxon>
        <taxon>rosids</taxon>
        <taxon>malvids</taxon>
        <taxon>Brassicales</taxon>
        <taxon>Brassicaceae</taxon>
        <taxon>Brassiceae</taxon>
        <taxon>Brassica</taxon>
    </lineage>
</organism>
<proteinExistence type="predicted"/>
<evidence type="ECO:0000256" key="4">
    <source>
        <dbReference type="ARBA" id="ARBA00023098"/>
    </source>
</evidence>
<keyword evidence="4" id="KW-0443">Lipid metabolism</keyword>
<dbReference type="InterPro" id="IPR001249">
    <property type="entry name" value="AcCoA_biotinCC"/>
</dbReference>
<dbReference type="InterPro" id="IPR036758">
    <property type="entry name" value="At5g01610-like"/>
</dbReference>
<feature type="non-terminal residue" evidence="9">
    <location>
        <position position="513"/>
    </location>
</feature>
<feature type="region of interest" description="Disordered" evidence="7">
    <location>
        <begin position="197"/>
        <end position="245"/>
    </location>
</feature>
<keyword evidence="3" id="KW-0276">Fatty acid metabolism</keyword>
<evidence type="ECO:0000256" key="2">
    <source>
        <dbReference type="ARBA" id="ARBA00022516"/>
    </source>
</evidence>
<dbReference type="PANTHER" id="PTHR31676">
    <property type="entry name" value="T31J12.3 PROTEIN-RELATED"/>
    <property type="match status" value="1"/>
</dbReference>
<name>A0ABQ8DQV3_BRANA</name>
<feature type="compositionally biased region" description="Basic and acidic residues" evidence="7">
    <location>
        <begin position="471"/>
        <end position="483"/>
    </location>
</feature>
<dbReference type="PRINTS" id="PR01071">
    <property type="entry name" value="ACOABIOTINCC"/>
</dbReference>
<evidence type="ECO:0000256" key="1">
    <source>
        <dbReference type="ARBA" id="ARBA00005194"/>
    </source>
</evidence>
<feature type="compositionally biased region" description="Low complexity" evidence="7">
    <location>
        <begin position="209"/>
        <end position="220"/>
    </location>
</feature>
<dbReference type="SUPFAM" id="SSF141562">
    <property type="entry name" value="At5g01610-like"/>
    <property type="match status" value="1"/>
</dbReference>
<feature type="domain" description="Lipoyl-binding" evidence="8">
    <location>
        <begin position="234"/>
        <end position="315"/>
    </location>
</feature>
<dbReference type="Gene3D" id="2.30.240.10">
    <property type="entry name" value="At5g01610-like"/>
    <property type="match status" value="1"/>
</dbReference>
<comment type="caution">
    <text evidence="9">The sequence shown here is derived from an EMBL/GenBank/DDBJ whole genome shotgun (WGS) entry which is preliminary data.</text>
</comment>
<evidence type="ECO:0000313" key="10">
    <source>
        <dbReference type="Proteomes" id="UP000824890"/>
    </source>
</evidence>
<dbReference type="Gene3D" id="2.40.50.100">
    <property type="match status" value="1"/>
</dbReference>
<feature type="region of interest" description="Disordered" evidence="7">
    <location>
        <begin position="99"/>
        <end position="137"/>
    </location>
</feature>
<protein>
    <recommendedName>
        <fullName evidence="8">Lipoyl-binding domain-containing protein</fullName>
    </recommendedName>
</protein>
<gene>
    <name evidence="9" type="ORF">HID58_008740</name>
</gene>
<feature type="compositionally biased region" description="Basic and acidic residues" evidence="7">
    <location>
        <begin position="115"/>
        <end position="125"/>
    </location>
</feature>
<dbReference type="CDD" id="cd06850">
    <property type="entry name" value="biotinyl_domain"/>
    <property type="match status" value="1"/>
</dbReference>
<dbReference type="PROSITE" id="PS00188">
    <property type="entry name" value="BIOTIN"/>
    <property type="match status" value="1"/>
</dbReference>
<dbReference type="Pfam" id="PF00364">
    <property type="entry name" value="Biotin_lipoyl"/>
    <property type="match status" value="1"/>
</dbReference>
<reference evidence="9 10" key="1">
    <citation type="submission" date="2021-05" db="EMBL/GenBank/DDBJ databases">
        <title>Genome Assembly of Synthetic Allotetraploid Brassica napus Reveals Homoeologous Exchanges between Subgenomes.</title>
        <authorList>
            <person name="Davis J.T."/>
        </authorList>
    </citation>
    <scope>NUCLEOTIDE SEQUENCE [LARGE SCALE GENOMIC DNA]</scope>
    <source>
        <strain evidence="10">cv. Da-Ae</strain>
        <tissue evidence="9">Seedling</tissue>
    </source>
</reference>
<dbReference type="InterPro" id="IPR001882">
    <property type="entry name" value="Biotin_BS"/>
</dbReference>
<dbReference type="PANTHER" id="PTHR31676:SF115">
    <property type="entry name" value="DUF538 DOMAIN-CONTAINING PROTEIN"/>
    <property type="match status" value="1"/>
</dbReference>
<keyword evidence="10" id="KW-1185">Reference proteome</keyword>
<dbReference type="NCBIfam" id="TIGR00531">
    <property type="entry name" value="BCCP"/>
    <property type="match status" value="1"/>
</dbReference>
<dbReference type="InterPro" id="IPR000089">
    <property type="entry name" value="Biotin_lipoyl"/>
</dbReference>
<keyword evidence="6" id="KW-0092">Biotin</keyword>
<feature type="region of interest" description="Disordered" evidence="7">
    <location>
        <begin position="471"/>
        <end position="494"/>
    </location>
</feature>
<evidence type="ECO:0000256" key="5">
    <source>
        <dbReference type="ARBA" id="ARBA00023160"/>
    </source>
</evidence>
<evidence type="ECO:0000313" key="9">
    <source>
        <dbReference type="EMBL" id="KAH0931623.1"/>
    </source>
</evidence>
<dbReference type="SUPFAM" id="SSF51230">
    <property type="entry name" value="Single hybrid motif"/>
    <property type="match status" value="1"/>
</dbReference>
<comment type="pathway">
    <text evidence="1">Lipid metabolism; fatty acid biosynthesis.</text>
</comment>
<dbReference type="PROSITE" id="PS50968">
    <property type="entry name" value="BIOTINYL_LIPOYL"/>
    <property type="match status" value="1"/>
</dbReference>
<sequence length="513" mass="55848">MGSENDTWRNLEASYNLTHLSRSLAGVRPKPDLHHQDEEEWRLLRSPSRLQLLPSMQSPKHLHTCLSQPHALVSLAEFHSVSPPSSAFSPSSYPVVKAQSNKVGSGASSNASAPEKTEGKDENSSKDPSSSTDLATEESISEFLTQVTTLVKLVDSRDIVELQLKQLDCELVIRKKEALPQPESPAQYVMMQQPNQSSYVQSVAPPSAPAASPAPSTPASSPTPSPPTPAKSSLPTVKSPMAGTFYRSPGPGEPPFIKVGDKVQKGQVLCIVEAMKLMNEIESDQTGTVVDIVAEDGKPVSLDTGGETDSLLLLSMGTIRGDLFFIIIICSTLFLEISSLPDPSFYDYLRESGLPAGIVPKGVTNFSIDVKTGRFTVALPVPCDAKFENQFHFDYNISGVLSDGRIGNLSGVTQKELFLWFAVRGIHVDPVSSGLIHFDVGVADKQLSLSLFESPRDCTAAEFEHRSVDLSKPRDDDLKKQSSGDKQSIFGPPRNRWTRCKFHWIPTDDVSSM</sequence>
<accession>A0ABQ8DQV3</accession>
<dbReference type="Pfam" id="PF04398">
    <property type="entry name" value="DUF538"/>
    <property type="match status" value="1"/>
</dbReference>
<dbReference type="EMBL" id="JAGKQM010000003">
    <property type="protein sequence ID" value="KAH0931623.1"/>
    <property type="molecule type" value="Genomic_DNA"/>
</dbReference>
<keyword evidence="5" id="KW-0275">Fatty acid biosynthesis</keyword>
<keyword evidence="2" id="KW-0444">Lipid biosynthesis</keyword>